<reference evidence="2" key="1">
    <citation type="submission" date="2017-09" db="EMBL/GenBank/DDBJ databases">
        <title>Polyketide synthases of a Diaporthe helianthi virulent isolate.</title>
        <authorList>
            <person name="Baroncelli R."/>
        </authorList>
    </citation>
    <scope>NUCLEOTIDE SEQUENCE [LARGE SCALE GENOMIC DNA]</scope>
    <source>
        <strain evidence="2">7/96</strain>
    </source>
</reference>
<organism evidence="2 3">
    <name type="scientific">Diaporthe helianthi</name>
    <dbReference type="NCBI Taxonomy" id="158607"/>
    <lineage>
        <taxon>Eukaryota</taxon>
        <taxon>Fungi</taxon>
        <taxon>Dikarya</taxon>
        <taxon>Ascomycota</taxon>
        <taxon>Pezizomycotina</taxon>
        <taxon>Sordariomycetes</taxon>
        <taxon>Sordariomycetidae</taxon>
        <taxon>Diaporthales</taxon>
        <taxon>Diaporthaceae</taxon>
        <taxon>Diaporthe</taxon>
    </lineage>
</organism>
<dbReference type="AlphaFoldDB" id="A0A2P5I035"/>
<feature type="compositionally biased region" description="Polar residues" evidence="1">
    <location>
        <begin position="17"/>
        <end position="31"/>
    </location>
</feature>
<accession>A0A2P5I035</accession>
<name>A0A2P5I035_DIAHE</name>
<dbReference type="EMBL" id="MAVT02000431">
    <property type="protein sequence ID" value="POS75888.1"/>
    <property type="molecule type" value="Genomic_DNA"/>
</dbReference>
<evidence type="ECO:0000313" key="2">
    <source>
        <dbReference type="EMBL" id="POS75888.1"/>
    </source>
</evidence>
<gene>
    <name evidence="2" type="ORF">DHEL01_v205715</name>
</gene>
<sequence length="155" mass="17515">MTGHQHPRIGHEAQESAKVQASNQAYTSSAAGQPEAVESPEPTTDAKNQHIDPDPPGGMKDYPWDGTWEEARACQSLHIGGLKRWTVATDLFILDEVPRYHIAAQGEKGHVLEQILTKWRKWNFGFEPSHSGLISRYDFLMAGRRGELKTRKRQR</sequence>
<dbReference type="Proteomes" id="UP000094444">
    <property type="component" value="Unassembled WGS sequence"/>
</dbReference>
<dbReference type="InParanoid" id="A0A2P5I035"/>
<feature type="region of interest" description="Disordered" evidence="1">
    <location>
        <begin position="1"/>
        <end position="62"/>
    </location>
</feature>
<proteinExistence type="predicted"/>
<evidence type="ECO:0000256" key="1">
    <source>
        <dbReference type="SAM" id="MobiDB-lite"/>
    </source>
</evidence>
<keyword evidence="3" id="KW-1185">Reference proteome</keyword>
<comment type="caution">
    <text evidence="2">The sequence shown here is derived from an EMBL/GenBank/DDBJ whole genome shotgun (WGS) entry which is preliminary data.</text>
</comment>
<evidence type="ECO:0000313" key="3">
    <source>
        <dbReference type="Proteomes" id="UP000094444"/>
    </source>
</evidence>
<protein>
    <submittedName>
        <fullName evidence="2">Uncharacterized protein</fullName>
    </submittedName>
</protein>